<organism evidence="8 9">
    <name type="scientific">Candidatus Avelusimicrobium gallicola</name>
    <dbReference type="NCBI Taxonomy" id="2562704"/>
    <lineage>
        <taxon>Bacteria</taxon>
        <taxon>Pseudomonadati</taxon>
        <taxon>Elusimicrobiota</taxon>
        <taxon>Elusimicrobia</taxon>
        <taxon>Elusimicrobiales</taxon>
        <taxon>Elusimicrobiaceae</taxon>
        <taxon>Candidatus Avelusimicrobium</taxon>
    </lineage>
</organism>
<sequence length="580" mass="66038">MSFIQKYIFSPFKNDWKLLLVLSLPAVLLCLFGLGQLGRLTPVNFLAAESVKLVCEFLFLGALLSLLHLLGVKNKWLAGLLAFIYYLTLTADLILLWYFKERFGAKYLDTMEGGDYNFLTDWRVLSYFAVLAIFCGFAVKRFFRAAPRKTAFNRLLVCVAGLALLGAANPLKLLPAPNDFYTSYLITPSPVYTLNAVLTPRPQARLNQPLTPELEKLAQEYNVFSARNTGVGKKYTRVILIASESLSNKYLHRFNPNIPLQASRPLDELMEKYPSASLQHVTLSTLYGLTVIFTSHPFAELAFANGYPVSFVKELKKHGYKTAFLRGADETYMDENVLFHQAGFDEVIGATYFETRPDYKDYIDWWGLTDRKLFDYAAEYLQEHKQEPLFMTLLTVDSHVPLGRLDYLGQEYEEIDAEFYDVPTLPRAFARFGQDVSRFLKQLDEKGLFDQNTLVLIMPDHPSYSNTPTNKLFKPYRPEYDNLPFVIVTRTPIEKPLAANPLVSQLDIAPTLMDLLNLPQPKGFFGHSLFDAAAQRSVFDIKEDYAVVTTEKSSRVVPLNSKKETDQPLLNLIRSFPPED</sequence>
<dbReference type="PANTHER" id="PTHR47371:SF3">
    <property type="entry name" value="PHOSPHOGLYCEROL TRANSFERASE I"/>
    <property type="match status" value="1"/>
</dbReference>
<dbReference type="PANTHER" id="PTHR47371">
    <property type="entry name" value="LIPOTEICHOIC ACID SYNTHASE"/>
    <property type="match status" value="1"/>
</dbReference>
<keyword evidence="4 6" id="KW-1133">Transmembrane helix</keyword>
<dbReference type="Proteomes" id="UP000196368">
    <property type="component" value="Unassembled WGS sequence"/>
</dbReference>
<reference evidence="9" key="1">
    <citation type="submission" date="2017-04" db="EMBL/GenBank/DDBJ databases">
        <title>Function of individual gut microbiota members based on whole genome sequencing of pure cultures obtained from chicken caecum.</title>
        <authorList>
            <person name="Medvecky M."/>
            <person name="Cejkova D."/>
            <person name="Polansky O."/>
            <person name="Karasova D."/>
            <person name="Kubasova T."/>
            <person name="Cizek A."/>
            <person name="Rychlik I."/>
        </authorList>
    </citation>
    <scope>NUCLEOTIDE SEQUENCE [LARGE SCALE GENOMIC DNA]</scope>
    <source>
        <strain evidence="9">An273</strain>
    </source>
</reference>
<dbReference type="EMBL" id="NFJD01000002">
    <property type="protein sequence ID" value="OUO56956.1"/>
    <property type="molecule type" value="Genomic_DNA"/>
</dbReference>
<evidence type="ECO:0000313" key="9">
    <source>
        <dbReference type="Proteomes" id="UP000196368"/>
    </source>
</evidence>
<comment type="subcellular location">
    <subcellularLocation>
        <location evidence="1">Cell membrane</location>
        <topology evidence="1">Multi-pass membrane protein</topology>
    </subcellularLocation>
</comment>
<dbReference type="OrthoDB" id="5901192at2"/>
<dbReference type="Pfam" id="PF00884">
    <property type="entry name" value="Sulfatase"/>
    <property type="match status" value="1"/>
</dbReference>
<dbReference type="AlphaFoldDB" id="A0A1Y4DD53"/>
<feature type="domain" description="Sulfatase N-terminal" evidence="7">
    <location>
        <begin position="238"/>
        <end position="517"/>
    </location>
</feature>
<protein>
    <recommendedName>
        <fullName evidence="7">Sulfatase N-terminal domain-containing protein</fullName>
    </recommendedName>
</protein>
<evidence type="ECO:0000259" key="7">
    <source>
        <dbReference type="Pfam" id="PF00884"/>
    </source>
</evidence>
<feature type="transmembrane region" description="Helical" evidence="6">
    <location>
        <begin position="51"/>
        <end position="70"/>
    </location>
</feature>
<keyword evidence="2" id="KW-1003">Cell membrane</keyword>
<feature type="transmembrane region" description="Helical" evidence="6">
    <location>
        <begin position="119"/>
        <end position="139"/>
    </location>
</feature>
<evidence type="ECO:0000256" key="1">
    <source>
        <dbReference type="ARBA" id="ARBA00004651"/>
    </source>
</evidence>
<dbReference type="CDD" id="cd16015">
    <property type="entry name" value="LTA_synthase"/>
    <property type="match status" value="1"/>
</dbReference>
<accession>A0A1Y4DD53</accession>
<dbReference type="GO" id="GO:0005886">
    <property type="term" value="C:plasma membrane"/>
    <property type="evidence" value="ECO:0007669"/>
    <property type="project" value="UniProtKB-SubCell"/>
</dbReference>
<name>A0A1Y4DD53_9BACT</name>
<keyword evidence="9" id="KW-1185">Reference proteome</keyword>
<dbReference type="InterPro" id="IPR050448">
    <property type="entry name" value="OpgB/LTA_synthase_biosynth"/>
</dbReference>
<dbReference type="Gene3D" id="3.40.720.10">
    <property type="entry name" value="Alkaline Phosphatase, subunit A"/>
    <property type="match status" value="1"/>
</dbReference>
<dbReference type="RefSeq" id="WP_087288057.1">
    <property type="nucleotide sequence ID" value="NZ_NFJD01000002.1"/>
</dbReference>
<dbReference type="InterPro" id="IPR017850">
    <property type="entry name" value="Alkaline_phosphatase_core_sf"/>
</dbReference>
<keyword evidence="5 6" id="KW-0472">Membrane</keyword>
<evidence type="ECO:0000256" key="5">
    <source>
        <dbReference type="ARBA" id="ARBA00023136"/>
    </source>
</evidence>
<proteinExistence type="predicted"/>
<dbReference type="SUPFAM" id="SSF53649">
    <property type="entry name" value="Alkaline phosphatase-like"/>
    <property type="match status" value="1"/>
</dbReference>
<gene>
    <name evidence="8" type="ORF">B5F75_03675</name>
</gene>
<keyword evidence="3 6" id="KW-0812">Transmembrane</keyword>
<dbReference type="InterPro" id="IPR000917">
    <property type="entry name" value="Sulfatase_N"/>
</dbReference>
<feature type="transmembrane region" description="Helical" evidence="6">
    <location>
        <begin position="77"/>
        <end position="99"/>
    </location>
</feature>
<evidence type="ECO:0000256" key="2">
    <source>
        <dbReference type="ARBA" id="ARBA00022475"/>
    </source>
</evidence>
<evidence type="ECO:0000256" key="4">
    <source>
        <dbReference type="ARBA" id="ARBA00022989"/>
    </source>
</evidence>
<evidence type="ECO:0000256" key="3">
    <source>
        <dbReference type="ARBA" id="ARBA00022692"/>
    </source>
</evidence>
<comment type="caution">
    <text evidence="8">The sequence shown here is derived from an EMBL/GenBank/DDBJ whole genome shotgun (WGS) entry which is preliminary data.</text>
</comment>
<feature type="transmembrane region" description="Helical" evidence="6">
    <location>
        <begin position="151"/>
        <end position="168"/>
    </location>
</feature>
<evidence type="ECO:0000256" key="6">
    <source>
        <dbReference type="SAM" id="Phobius"/>
    </source>
</evidence>
<evidence type="ECO:0000313" key="8">
    <source>
        <dbReference type="EMBL" id="OUO56956.1"/>
    </source>
</evidence>